<comment type="caution">
    <text evidence="1">The sequence shown here is derived from an EMBL/GenBank/DDBJ whole genome shotgun (WGS) entry which is preliminary data.</text>
</comment>
<dbReference type="RefSeq" id="WP_048314206.1">
    <property type="nucleotide sequence ID" value="NZ_AP031410.1"/>
</dbReference>
<dbReference type="EMBL" id="LFJV01000004">
    <property type="protein sequence ID" value="KMM35397.1"/>
    <property type="molecule type" value="Genomic_DNA"/>
</dbReference>
<evidence type="ECO:0000313" key="1">
    <source>
        <dbReference type="EMBL" id="KMM35397.1"/>
    </source>
</evidence>
<proteinExistence type="predicted"/>
<organism evidence="1 2">
    <name type="scientific">Parabacteroides goldsteinii</name>
    <dbReference type="NCBI Taxonomy" id="328812"/>
    <lineage>
        <taxon>Bacteria</taxon>
        <taxon>Pseudomonadati</taxon>
        <taxon>Bacteroidota</taxon>
        <taxon>Bacteroidia</taxon>
        <taxon>Bacteroidales</taxon>
        <taxon>Tannerellaceae</taxon>
        <taxon>Parabacteroides</taxon>
    </lineage>
</organism>
<dbReference type="Proteomes" id="UP000036166">
    <property type="component" value="Unassembled WGS sequence"/>
</dbReference>
<reference evidence="1 2" key="1">
    <citation type="submission" date="2015-06" db="EMBL/GenBank/DDBJ databases">
        <title>Draft Genome Sequence of Parabacteroides goldsteinii with Putative Novel Metallo-Beta-Lactamases Isolated from a Blood Culture from a Human Patient.</title>
        <authorList>
            <person name="Krogh T.J."/>
            <person name="Agergaard C.N."/>
            <person name="Moller-Jensen J."/>
            <person name="Justesen U.S."/>
        </authorList>
    </citation>
    <scope>NUCLEOTIDE SEQUENCE [LARGE SCALE GENOMIC DNA]</scope>
    <source>
        <strain evidence="1 2">910340</strain>
    </source>
</reference>
<dbReference type="AlphaFoldDB" id="A0A0J6FLY7"/>
<sequence>MTAMELDARRMELIRKIMETDSVEVLDKVKQSFNRAVKAAQIKNTKSIPGVPSSLEEVKQDIAAFEADLDADILETVSHQDVMKDVRQMLASL</sequence>
<name>A0A0J6FLY7_9BACT</name>
<gene>
    <name evidence="1" type="ORF">ACM15_01830</name>
</gene>
<dbReference type="PATRIC" id="fig|328812.4.peg.3343"/>
<protein>
    <submittedName>
        <fullName evidence="1">Uncharacterized protein</fullName>
    </submittedName>
</protein>
<evidence type="ECO:0000313" key="2">
    <source>
        <dbReference type="Proteomes" id="UP000036166"/>
    </source>
</evidence>
<accession>A0A0J6FLY7</accession>